<keyword evidence="3" id="KW-0732">Signal</keyword>
<name>A0A673THS5_SURSU</name>
<comment type="similarity">
    <text evidence="1">Belongs to the protease inhibitor I39 (alpha-2-macroglobulin) family.</text>
</comment>
<reference evidence="8" key="3">
    <citation type="submission" date="2025-09" db="UniProtKB">
        <authorList>
            <consortium name="Ensembl"/>
        </authorList>
    </citation>
    <scope>IDENTIFICATION</scope>
</reference>
<evidence type="ECO:0000256" key="4">
    <source>
        <dbReference type="ARBA" id="ARBA00022900"/>
    </source>
</evidence>
<dbReference type="AlphaFoldDB" id="A0A673THS5"/>
<feature type="domain" description="Macroglobulin" evidence="7">
    <location>
        <begin position="205"/>
        <end position="274"/>
    </location>
</feature>
<evidence type="ECO:0000259" key="6">
    <source>
        <dbReference type="Pfam" id="PF01835"/>
    </source>
</evidence>
<dbReference type="PANTHER" id="PTHR11412:SF92">
    <property type="entry name" value="PREGNANCY ZONE PROTEIN"/>
    <property type="match status" value="1"/>
</dbReference>
<organism evidence="8 9">
    <name type="scientific">Suricata suricatta</name>
    <name type="common">Meerkat</name>
    <dbReference type="NCBI Taxonomy" id="37032"/>
    <lineage>
        <taxon>Eukaryota</taxon>
        <taxon>Metazoa</taxon>
        <taxon>Chordata</taxon>
        <taxon>Craniata</taxon>
        <taxon>Vertebrata</taxon>
        <taxon>Euteleostomi</taxon>
        <taxon>Mammalia</taxon>
        <taxon>Eutheria</taxon>
        <taxon>Laurasiatheria</taxon>
        <taxon>Carnivora</taxon>
        <taxon>Feliformia</taxon>
        <taxon>Herpestidae</taxon>
        <taxon>Suricata</taxon>
    </lineage>
</organism>
<evidence type="ECO:0000259" key="7">
    <source>
        <dbReference type="Pfam" id="PF17791"/>
    </source>
</evidence>
<dbReference type="InterPro" id="IPR002890">
    <property type="entry name" value="MG2"/>
</dbReference>
<keyword evidence="2" id="KW-0646">Protease inhibitor</keyword>
<evidence type="ECO:0000256" key="1">
    <source>
        <dbReference type="ARBA" id="ARBA00010952"/>
    </source>
</evidence>
<evidence type="ECO:0008006" key="10">
    <source>
        <dbReference type="Google" id="ProtNLM"/>
    </source>
</evidence>
<keyword evidence="4" id="KW-0722">Serine protease inhibitor</keyword>
<reference evidence="8 9" key="1">
    <citation type="submission" date="2019-05" db="EMBL/GenBank/DDBJ databases">
        <title>A Chromosome-scale Meerkat (S. suricatta) Genome Assembly.</title>
        <authorList>
            <person name="Dudchenko O."/>
            <person name="Lieberman Aiden E."/>
            <person name="Tung J."/>
            <person name="Barreiro L.B."/>
            <person name="Clutton-Brock T.H."/>
        </authorList>
    </citation>
    <scope>NUCLEOTIDE SEQUENCE [LARGE SCALE GENOMIC DNA]</scope>
</reference>
<dbReference type="Pfam" id="PF01835">
    <property type="entry name" value="MG2"/>
    <property type="match status" value="1"/>
</dbReference>
<dbReference type="GO" id="GO:0004867">
    <property type="term" value="F:serine-type endopeptidase inhibitor activity"/>
    <property type="evidence" value="ECO:0007669"/>
    <property type="project" value="UniProtKB-KW"/>
</dbReference>
<evidence type="ECO:0000256" key="2">
    <source>
        <dbReference type="ARBA" id="ARBA00022690"/>
    </source>
</evidence>
<dbReference type="InterPro" id="IPR041555">
    <property type="entry name" value="MG3"/>
</dbReference>
<dbReference type="PANTHER" id="PTHR11412">
    <property type="entry name" value="MACROGLOBULIN / COMPLEMENT"/>
    <property type="match status" value="1"/>
</dbReference>
<dbReference type="Gene3D" id="2.60.40.1940">
    <property type="match status" value="1"/>
</dbReference>
<evidence type="ECO:0000256" key="3">
    <source>
        <dbReference type="ARBA" id="ARBA00022729"/>
    </source>
</evidence>
<protein>
    <recommendedName>
        <fullName evidence="10">Macroglobulin domain-containing protein</fullName>
    </recommendedName>
</protein>
<evidence type="ECO:0000256" key="5">
    <source>
        <dbReference type="ARBA" id="ARBA00023180"/>
    </source>
</evidence>
<dbReference type="Ensembl" id="ENSSSUT00005010389.1">
    <property type="protein sequence ID" value="ENSSSUP00005009040.1"/>
    <property type="gene ID" value="ENSSSUG00005005705.1"/>
</dbReference>
<feature type="domain" description="Macroglobulin" evidence="6">
    <location>
        <begin position="111"/>
        <end position="203"/>
    </location>
</feature>
<sequence>EKYNFYPSLPRQYMALVPSLLHTETPEKGCFLLSYLNETVTLSASLESLRGNQNLFTDLVVEKDLFHCVSFTLPKISSFSEMAFLSVQIKGPTQDFKKKNTVLVKNAPSLVFVQTDKPIYKPGQTVKFRIVSVDENFHPVSELVRISILMEPKGNRVGQWQSLKLESGLQQLAFPLSSEPIQGSYKMVVQKESGEKIEHSFTVEEVVLPKFEVKVHVPKIISILDEKVNITVCGIYTYGKPVPGLATVSMCRKLLHHFNCQKKEFCEKFSQQVNSGFILHFTNNEVSSCIYLQGMMM</sequence>
<dbReference type="Proteomes" id="UP000472268">
    <property type="component" value="Chromosome 10"/>
</dbReference>
<keyword evidence="9" id="KW-1185">Reference proteome</keyword>
<keyword evidence="5" id="KW-0325">Glycoprotein</keyword>
<reference evidence="8" key="2">
    <citation type="submission" date="2025-08" db="UniProtKB">
        <authorList>
            <consortium name="Ensembl"/>
        </authorList>
    </citation>
    <scope>IDENTIFICATION</scope>
</reference>
<dbReference type="Pfam" id="PF17791">
    <property type="entry name" value="MG3"/>
    <property type="match status" value="1"/>
</dbReference>
<dbReference type="FunFam" id="2.60.40.1930:FF:000001">
    <property type="entry name" value="CD109 isoform 3"/>
    <property type="match status" value="1"/>
</dbReference>
<dbReference type="GO" id="GO:0005615">
    <property type="term" value="C:extracellular space"/>
    <property type="evidence" value="ECO:0007669"/>
    <property type="project" value="TreeGrafter"/>
</dbReference>
<evidence type="ECO:0000313" key="8">
    <source>
        <dbReference type="Ensembl" id="ENSSSUP00005009040.1"/>
    </source>
</evidence>
<dbReference type="Gene3D" id="2.60.40.1930">
    <property type="match status" value="1"/>
</dbReference>
<evidence type="ECO:0000313" key="9">
    <source>
        <dbReference type="Proteomes" id="UP000472268"/>
    </source>
</evidence>
<accession>A0A673THS5</accession>
<dbReference type="GO" id="GO:0002020">
    <property type="term" value="F:protease binding"/>
    <property type="evidence" value="ECO:0007669"/>
    <property type="project" value="TreeGrafter"/>
</dbReference>
<dbReference type="InterPro" id="IPR050473">
    <property type="entry name" value="A2M/Complement_sys"/>
</dbReference>
<proteinExistence type="inferred from homology"/>